<dbReference type="Proteomes" id="UP001054902">
    <property type="component" value="Unassembled WGS sequence"/>
</dbReference>
<dbReference type="EMBL" id="BLLK01000051">
    <property type="protein sequence ID" value="GFH55654.1"/>
    <property type="molecule type" value="Genomic_DNA"/>
</dbReference>
<proteinExistence type="inferred from homology"/>
<gene>
    <name evidence="6" type="ORF">CTEN210_12130</name>
</gene>
<dbReference type="PANTHER" id="PTHR10015:SF206">
    <property type="entry name" value="HSF-TYPE DNA-BINDING DOMAIN-CONTAINING PROTEIN"/>
    <property type="match status" value="1"/>
</dbReference>
<comment type="similarity">
    <text evidence="4">Belongs to the HSF family.</text>
</comment>
<keyword evidence="3" id="KW-0539">Nucleus</keyword>
<evidence type="ECO:0000313" key="7">
    <source>
        <dbReference type="Proteomes" id="UP001054902"/>
    </source>
</evidence>
<reference evidence="6 7" key="1">
    <citation type="journal article" date="2021" name="Sci. Rep.">
        <title>The genome of the diatom Chaetoceros tenuissimus carries an ancient integrated fragment of an extant virus.</title>
        <authorList>
            <person name="Hongo Y."/>
            <person name="Kimura K."/>
            <person name="Takaki Y."/>
            <person name="Yoshida Y."/>
            <person name="Baba S."/>
            <person name="Kobayashi G."/>
            <person name="Nagasaki K."/>
            <person name="Hano T."/>
            <person name="Tomaru Y."/>
        </authorList>
    </citation>
    <scope>NUCLEOTIDE SEQUENCE [LARGE SCALE GENOMIC DNA]</scope>
    <source>
        <strain evidence="6 7">NIES-3715</strain>
    </source>
</reference>
<keyword evidence="2" id="KW-0238">DNA-binding</keyword>
<dbReference type="Gene3D" id="1.10.10.10">
    <property type="entry name" value="Winged helix-like DNA-binding domain superfamily/Winged helix DNA-binding domain"/>
    <property type="match status" value="1"/>
</dbReference>
<dbReference type="Pfam" id="PF00447">
    <property type="entry name" value="HSF_DNA-bind"/>
    <property type="match status" value="1"/>
</dbReference>
<sequence length="333" mass="38236">MYTFPQKLYRILEYADESPDVQAIISWQPHGRSFLIKDKKRLVKEVLPLFFATVQYDSFRRNLNHWGFAQIRGVNSPDNKSYYHDYFLRTRIDVSYMIKRVKDPRFTPPRSSFSSSSNSTKISILPFQEPKFHEMEWLPQIKNQREEKKEYYSTSSTYNSSLPLRSASTSTISSKSDGDMVLVSAPRDNHGSNDSIGMDKNDDLLKLPDCEIDQLVEESVLSCTAVSGSNNYAPDNSIVFNSSSRNDLQGRDAFHVVVSTLGISISSNHETTSFPQRNPSVREEAKSTAISTLSNVWDDKNWQQFLIEQYMLLPKDLSLLNSVFDEESQETTW</sequence>
<dbReference type="FunFam" id="1.10.10.10:FF:000479">
    <property type="entry name" value="Predicted protein"/>
    <property type="match status" value="1"/>
</dbReference>
<name>A0AAD3HA61_9STRA</name>
<feature type="domain" description="HSF-type DNA-binding" evidence="5">
    <location>
        <begin position="1"/>
        <end position="101"/>
    </location>
</feature>
<organism evidence="6 7">
    <name type="scientific">Chaetoceros tenuissimus</name>
    <dbReference type="NCBI Taxonomy" id="426638"/>
    <lineage>
        <taxon>Eukaryota</taxon>
        <taxon>Sar</taxon>
        <taxon>Stramenopiles</taxon>
        <taxon>Ochrophyta</taxon>
        <taxon>Bacillariophyta</taxon>
        <taxon>Coscinodiscophyceae</taxon>
        <taxon>Chaetocerotophycidae</taxon>
        <taxon>Chaetocerotales</taxon>
        <taxon>Chaetocerotaceae</taxon>
        <taxon>Chaetoceros</taxon>
    </lineage>
</organism>
<comment type="subcellular location">
    <subcellularLocation>
        <location evidence="1">Nucleus</location>
    </subcellularLocation>
</comment>
<comment type="caution">
    <text evidence="6">The sequence shown here is derived from an EMBL/GenBank/DDBJ whole genome shotgun (WGS) entry which is preliminary data.</text>
</comment>
<dbReference type="GO" id="GO:0003700">
    <property type="term" value="F:DNA-binding transcription factor activity"/>
    <property type="evidence" value="ECO:0007669"/>
    <property type="project" value="InterPro"/>
</dbReference>
<evidence type="ECO:0000256" key="3">
    <source>
        <dbReference type="ARBA" id="ARBA00023242"/>
    </source>
</evidence>
<evidence type="ECO:0000256" key="4">
    <source>
        <dbReference type="RuleBase" id="RU004020"/>
    </source>
</evidence>
<evidence type="ECO:0000259" key="5">
    <source>
        <dbReference type="SMART" id="SM00415"/>
    </source>
</evidence>
<dbReference type="GO" id="GO:0005634">
    <property type="term" value="C:nucleus"/>
    <property type="evidence" value="ECO:0007669"/>
    <property type="project" value="UniProtKB-SubCell"/>
</dbReference>
<keyword evidence="7" id="KW-1185">Reference proteome</keyword>
<evidence type="ECO:0000256" key="1">
    <source>
        <dbReference type="ARBA" id="ARBA00004123"/>
    </source>
</evidence>
<evidence type="ECO:0000313" key="6">
    <source>
        <dbReference type="EMBL" id="GFH55654.1"/>
    </source>
</evidence>
<dbReference type="InterPro" id="IPR036390">
    <property type="entry name" value="WH_DNA-bd_sf"/>
</dbReference>
<dbReference type="SMART" id="SM00415">
    <property type="entry name" value="HSF"/>
    <property type="match status" value="1"/>
</dbReference>
<accession>A0AAD3HA61</accession>
<dbReference type="SUPFAM" id="SSF46785">
    <property type="entry name" value="Winged helix' DNA-binding domain"/>
    <property type="match status" value="1"/>
</dbReference>
<evidence type="ECO:0000256" key="2">
    <source>
        <dbReference type="ARBA" id="ARBA00023125"/>
    </source>
</evidence>
<dbReference type="PANTHER" id="PTHR10015">
    <property type="entry name" value="HEAT SHOCK TRANSCRIPTION FACTOR"/>
    <property type="match status" value="1"/>
</dbReference>
<dbReference type="InterPro" id="IPR036388">
    <property type="entry name" value="WH-like_DNA-bd_sf"/>
</dbReference>
<dbReference type="InterPro" id="IPR000232">
    <property type="entry name" value="HSF_DNA-bd"/>
</dbReference>
<protein>
    <recommendedName>
        <fullName evidence="5">HSF-type DNA-binding domain-containing protein</fullName>
    </recommendedName>
</protein>
<dbReference type="GO" id="GO:0043565">
    <property type="term" value="F:sequence-specific DNA binding"/>
    <property type="evidence" value="ECO:0007669"/>
    <property type="project" value="InterPro"/>
</dbReference>
<dbReference type="AlphaFoldDB" id="A0AAD3HA61"/>